<protein>
    <submittedName>
        <fullName evidence="2">Uncharacterized protein</fullName>
    </submittedName>
</protein>
<name>A0A9P5WXM4_9AGAR</name>
<comment type="caution">
    <text evidence="2">The sequence shown here is derived from an EMBL/GenBank/DDBJ whole genome shotgun (WGS) entry which is preliminary data.</text>
</comment>
<organism evidence="2 3">
    <name type="scientific">Macrolepiota fuliginosa MF-IS2</name>
    <dbReference type="NCBI Taxonomy" id="1400762"/>
    <lineage>
        <taxon>Eukaryota</taxon>
        <taxon>Fungi</taxon>
        <taxon>Dikarya</taxon>
        <taxon>Basidiomycota</taxon>
        <taxon>Agaricomycotina</taxon>
        <taxon>Agaricomycetes</taxon>
        <taxon>Agaricomycetidae</taxon>
        <taxon>Agaricales</taxon>
        <taxon>Agaricineae</taxon>
        <taxon>Agaricaceae</taxon>
        <taxon>Macrolepiota</taxon>
    </lineage>
</organism>
<feature type="region of interest" description="Disordered" evidence="1">
    <location>
        <begin position="1"/>
        <end position="38"/>
    </location>
</feature>
<reference evidence="2" key="1">
    <citation type="submission" date="2020-11" db="EMBL/GenBank/DDBJ databases">
        <authorList>
            <consortium name="DOE Joint Genome Institute"/>
            <person name="Ahrendt S."/>
            <person name="Riley R."/>
            <person name="Andreopoulos W."/>
            <person name="Labutti K."/>
            <person name="Pangilinan J."/>
            <person name="Ruiz-Duenas F.J."/>
            <person name="Barrasa J.M."/>
            <person name="Sanchez-Garcia M."/>
            <person name="Camarero S."/>
            <person name="Miyauchi S."/>
            <person name="Serrano A."/>
            <person name="Linde D."/>
            <person name="Babiker R."/>
            <person name="Drula E."/>
            <person name="Ayuso-Fernandez I."/>
            <person name="Pacheco R."/>
            <person name="Padilla G."/>
            <person name="Ferreira P."/>
            <person name="Barriuso J."/>
            <person name="Kellner H."/>
            <person name="Castanera R."/>
            <person name="Alfaro M."/>
            <person name="Ramirez L."/>
            <person name="Pisabarro A.G."/>
            <person name="Kuo A."/>
            <person name="Tritt A."/>
            <person name="Lipzen A."/>
            <person name="He G."/>
            <person name="Yan M."/>
            <person name="Ng V."/>
            <person name="Cullen D."/>
            <person name="Martin F."/>
            <person name="Rosso M.-N."/>
            <person name="Henrissat B."/>
            <person name="Hibbett D."/>
            <person name="Martinez A.T."/>
            <person name="Grigoriev I.V."/>
        </authorList>
    </citation>
    <scope>NUCLEOTIDE SEQUENCE</scope>
    <source>
        <strain evidence="2">MF-IS2</strain>
    </source>
</reference>
<dbReference type="AlphaFoldDB" id="A0A9P5WXM4"/>
<proteinExistence type="predicted"/>
<evidence type="ECO:0000256" key="1">
    <source>
        <dbReference type="SAM" id="MobiDB-lite"/>
    </source>
</evidence>
<dbReference type="EMBL" id="MU152182">
    <property type="protein sequence ID" value="KAF9440914.1"/>
    <property type="molecule type" value="Genomic_DNA"/>
</dbReference>
<feature type="compositionally biased region" description="Polar residues" evidence="1">
    <location>
        <begin position="1"/>
        <end position="30"/>
    </location>
</feature>
<sequence>MENAFLTSKSQPKSSPHPLSNSQWDPTSHQVPDKPNVYDKSTSLVSQFKVPSAKSSVKPKINRSECIAGVKWVEKYGHTSQNKNKDFEAYWHGLMPEERAPFVEEAYQRFLQAIRNSYSSSSKAQVKRKAPKT</sequence>
<accession>A0A9P5WXM4</accession>
<evidence type="ECO:0000313" key="3">
    <source>
        <dbReference type="Proteomes" id="UP000807342"/>
    </source>
</evidence>
<gene>
    <name evidence="2" type="ORF">P691DRAFT_779967</name>
</gene>
<keyword evidence="3" id="KW-1185">Reference proteome</keyword>
<dbReference type="Proteomes" id="UP000807342">
    <property type="component" value="Unassembled WGS sequence"/>
</dbReference>
<evidence type="ECO:0000313" key="2">
    <source>
        <dbReference type="EMBL" id="KAF9440914.1"/>
    </source>
</evidence>